<evidence type="ECO:0000313" key="10">
    <source>
        <dbReference type="Proteomes" id="UP000032434"/>
    </source>
</evidence>
<organism evidence="9 10">
    <name type="scientific">Acholeplasma oculi</name>
    <dbReference type="NCBI Taxonomy" id="35623"/>
    <lineage>
        <taxon>Bacteria</taxon>
        <taxon>Bacillati</taxon>
        <taxon>Mycoplasmatota</taxon>
        <taxon>Mollicutes</taxon>
        <taxon>Acholeplasmatales</taxon>
        <taxon>Acholeplasmataceae</taxon>
        <taxon>Acholeplasma</taxon>
    </lineage>
</organism>
<dbReference type="InterPro" id="IPR022929">
    <property type="entry name" value="Put_MntP"/>
</dbReference>
<feature type="transmembrane region" description="Helical" evidence="8">
    <location>
        <begin position="157"/>
        <end position="175"/>
    </location>
</feature>
<evidence type="ECO:0000256" key="2">
    <source>
        <dbReference type="ARBA" id="ARBA00022475"/>
    </source>
</evidence>
<proteinExistence type="inferred from homology"/>
<dbReference type="InParanoid" id="A0A061A955"/>
<feature type="transmembrane region" description="Helical" evidence="8">
    <location>
        <begin position="6"/>
        <end position="28"/>
    </location>
</feature>
<dbReference type="HAMAP" id="MF_01521">
    <property type="entry name" value="MntP_pump"/>
    <property type="match status" value="1"/>
</dbReference>
<dbReference type="OrthoDB" id="9811590at2"/>
<evidence type="ECO:0000256" key="5">
    <source>
        <dbReference type="ARBA" id="ARBA00023065"/>
    </source>
</evidence>
<keyword evidence="4 8" id="KW-1133">Transmembrane helix</keyword>
<dbReference type="GO" id="GO:0005384">
    <property type="term" value="F:manganese ion transmembrane transporter activity"/>
    <property type="evidence" value="ECO:0007669"/>
    <property type="project" value="UniProtKB-UniRule"/>
</dbReference>
<keyword evidence="7 8" id="KW-0464">Manganese</keyword>
<keyword evidence="6 8" id="KW-0472">Membrane</keyword>
<dbReference type="Proteomes" id="UP000032434">
    <property type="component" value="Chromosome 1"/>
</dbReference>
<reference evidence="10" key="1">
    <citation type="submission" date="2014-05" db="EMBL/GenBank/DDBJ databases">
        <authorList>
            <person name="Kube M."/>
        </authorList>
    </citation>
    <scope>NUCLEOTIDE SEQUENCE [LARGE SCALE GENOMIC DNA]</scope>
</reference>
<dbReference type="HOGENOM" id="CLU_096410_3_0_14"/>
<keyword evidence="10" id="KW-1185">Reference proteome</keyword>
<protein>
    <recommendedName>
        <fullName evidence="8">Putative manganese efflux pump MntP</fullName>
    </recommendedName>
</protein>
<dbReference type="GO" id="GO:0005886">
    <property type="term" value="C:plasma membrane"/>
    <property type="evidence" value="ECO:0007669"/>
    <property type="project" value="UniProtKB-SubCell"/>
</dbReference>
<evidence type="ECO:0000256" key="4">
    <source>
        <dbReference type="ARBA" id="ARBA00022989"/>
    </source>
</evidence>
<evidence type="ECO:0000313" key="9">
    <source>
        <dbReference type="EMBL" id="CDR30420.1"/>
    </source>
</evidence>
<comment type="function">
    <text evidence="8">Probably functions as a manganese efflux pump.</text>
</comment>
<sequence length="181" mass="20303">MTLFELIIISIGISLDVFAVLLTVGLTLKNSSFKTRLWIIGLFTSMQVIMPIIGYLVGQEFKQYIEAYDHWVSFILLALIGLRMILSKQESSDHVSKRHMFKLSFVTSIDSLAVGVTFAIVQINLWTSSIVFFITTALFSILGLYLGQKVKTEKSIIAERFGGVILILIGLNILLKHLGIY</sequence>
<keyword evidence="1 8" id="KW-0813">Transport</keyword>
<keyword evidence="3 8" id="KW-0812">Transmembrane</keyword>
<dbReference type="AlphaFoldDB" id="A0A061A955"/>
<keyword evidence="5 8" id="KW-0406">Ion transport</keyword>
<dbReference type="PANTHER" id="PTHR35529:SF1">
    <property type="entry name" value="MANGANESE EFFLUX PUMP MNTP-RELATED"/>
    <property type="match status" value="1"/>
</dbReference>
<evidence type="ECO:0000256" key="3">
    <source>
        <dbReference type="ARBA" id="ARBA00022692"/>
    </source>
</evidence>
<comment type="similarity">
    <text evidence="8">Belongs to the MntP (TC 9.B.29) family.</text>
</comment>
<dbReference type="PATRIC" id="fig|35623.3.peg.347"/>
<feature type="transmembrane region" description="Helical" evidence="8">
    <location>
        <begin position="126"/>
        <end position="145"/>
    </location>
</feature>
<evidence type="ECO:0000256" key="1">
    <source>
        <dbReference type="ARBA" id="ARBA00022448"/>
    </source>
</evidence>
<keyword evidence="2 8" id="KW-1003">Cell membrane</keyword>
<feature type="transmembrane region" description="Helical" evidence="8">
    <location>
        <begin position="70"/>
        <end position="87"/>
    </location>
</feature>
<evidence type="ECO:0000256" key="6">
    <source>
        <dbReference type="ARBA" id="ARBA00023136"/>
    </source>
</evidence>
<gene>
    <name evidence="8 9" type="primary">mntP</name>
    <name evidence="9" type="ORF">Aocu_03470</name>
</gene>
<accession>A0A061A955</accession>
<dbReference type="InterPro" id="IPR003810">
    <property type="entry name" value="Mntp/YtaF"/>
</dbReference>
<dbReference type="KEGG" id="aoc:Aocu_03470"/>
<dbReference type="PANTHER" id="PTHR35529">
    <property type="entry name" value="MANGANESE EFFLUX PUMP MNTP-RELATED"/>
    <property type="match status" value="1"/>
</dbReference>
<name>A0A061A955_9MOLU</name>
<dbReference type="STRING" id="35623.Aocu_03470"/>
<feature type="transmembrane region" description="Helical" evidence="8">
    <location>
        <begin position="99"/>
        <end position="120"/>
    </location>
</feature>
<comment type="subcellular location">
    <subcellularLocation>
        <location evidence="8">Cell membrane</location>
        <topology evidence="8">Multi-pass membrane protein</topology>
    </subcellularLocation>
</comment>
<dbReference type="Pfam" id="PF02659">
    <property type="entry name" value="Mntp"/>
    <property type="match status" value="1"/>
</dbReference>
<evidence type="ECO:0000256" key="8">
    <source>
        <dbReference type="HAMAP-Rule" id="MF_01521"/>
    </source>
</evidence>
<evidence type="ECO:0000256" key="7">
    <source>
        <dbReference type="ARBA" id="ARBA00023211"/>
    </source>
</evidence>
<feature type="transmembrane region" description="Helical" evidence="8">
    <location>
        <begin position="37"/>
        <end position="58"/>
    </location>
</feature>
<dbReference type="RefSeq" id="WP_045748973.1">
    <property type="nucleotide sequence ID" value="NZ_FUZK01000005.1"/>
</dbReference>
<dbReference type="EMBL" id="LK028559">
    <property type="protein sequence ID" value="CDR30420.1"/>
    <property type="molecule type" value="Genomic_DNA"/>
</dbReference>